<keyword evidence="1" id="KW-0472">Membrane</keyword>
<name>Q6HB15_BACHK</name>
<dbReference type="KEGG" id="btk:BT9727_4952"/>
<sequence>MKVQLIPKSYLMVIVTLIFYYWNTFFEGDFRNKLAVCIFLIGVVIGRMYVKIIPIYKFNQNTYPLNNKLLIKLGISMFMIGLLSHLMYYDMSVFGTTEYAEGYLNSRGKGYITVFFDWLPLGLLIALQGSKEERRKSAVIFLLLLLITYCGFYFFILMKRRQVLLVVICLAALFIPNKIKIRNVIGVYIIGCLGYLIFGIFGRVRGMYQNSTLVETLDFVIKNFDWDWIALDTGFEGKYISMILADTMNYVEYIGLDLKVILGSIIVMIPRSLLGGEKLLAFPEWYTFNFHPYEYSQNIGYAGSIVAESYLFLSWAGILIVSFAIGYISKFIDSLGQSSYRIAYGICIYTFLIIPRLDFGSLLIIFMFSIIPTYMLIRVTTKKFNIK</sequence>
<evidence type="ECO:0000313" key="3">
    <source>
        <dbReference type="Proteomes" id="UP000001301"/>
    </source>
</evidence>
<feature type="transmembrane region" description="Helical" evidence="1">
    <location>
        <begin position="139"/>
        <end position="156"/>
    </location>
</feature>
<gene>
    <name evidence="2" type="ordered locus">BT9727_4952</name>
</gene>
<feature type="transmembrane region" description="Helical" evidence="1">
    <location>
        <begin position="110"/>
        <end position="127"/>
    </location>
</feature>
<dbReference type="HOGENOM" id="CLU_712996_0_0_9"/>
<dbReference type="InterPro" id="IPR029468">
    <property type="entry name" value="O-ag_pol_Wzy"/>
</dbReference>
<feature type="transmembrane region" description="Helical" evidence="1">
    <location>
        <begin position="340"/>
        <end position="357"/>
    </location>
</feature>
<feature type="transmembrane region" description="Helical" evidence="1">
    <location>
        <begin position="163"/>
        <end position="179"/>
    </location>
</feature>
<dbReference type="RefSeq" id="WP_000867979.1">
    <property type="nucleotide sequence ID" value="NC_005957.1"/>
</dbReference>
<feature type="transmembrane region" description="Helical" evidence="1">
    <location>
        <begin position="363"/>
        <end position="381"/>
    </location>
</feature>
<evidence type="ECO:0008006" key="4">
    <source>
        <dbReference type="Google" id="ProtNLM"/>
    </source>
</evidence>
<accession>Q6HB15</accession>
<dbReference type="EMBL" id="AE017355">
    <property type="protein sequence ID" value="AAT61143.1"/>
    <property type="molecule type" value="Genomic_DNA"/>
</dbReference>
<reference evidence="2 3" key="1">
    <citation type="journal article" date="2006" name="J. Bacteriol.">
        <title>Pathogenomic sequence analysis of Bacillus cereus and Bacillus thuringiensis isolates closely related to Bacillus anthracis.</title>
        <authorList>
            <person name="Han C.S."/>
            <person name="Xie G."/>
            <person name="Challacombe J.F."/>
            <person name="Altherr M.R."/>
            <person name="Bhotika S.S."/>
            <person name="Brown N."/>
            <person name="Bruce D."/>
            <person name="Campbell C.S."/>
            <person name="Campbell M.L."/>
            <person name="Chen J."/>
            <person name="Chertkov O."/>
            <person name="Cleland C."/>
            <person name="Dimitrijevic M."/>
            <person name="Doggett N.A."/>
            <person name="Fawcett J.J."/>
            <person name="Glavina T."/>
            <person name="Goodwin L.A."/>
            <person name="Green L.D."/>
            <person name="Hill K.K."/>
            <person name="Hitchcock P."/>
            <person name="Jackson P.J."/>
            <person name="Keim P."/>
            <person name="Kewalramani A.R."/>
            <person name="Longmire J."/>
            <person name="Lucas S."/>
            <person name="Malfatti S."/>
            <person name="McMurry K."/>
            <person name="Meincke L.J."/>
            <person name="Misra M."/>
            <person name="Moseman B.L."/>
            <person name="Mundt M."/>
            <person name="Munk A.C."/>
            <person name="Okinaka R.T."/>
            <person name="Parson-Quintana B."/>
            <person name="Reilly L.P."/>
            <person name="Richardson P."/>
            <person name="Robinson D.L."/>
            <person name="Rubin E."/>
            <person name="Saunders E."/>
            <person name="Tapia R."/>
            <person name="Tesmer J.G."/>
            <person name="Thayer N."/>
            <person name="Thompson L.S."/>
            <person name="Tice H."/>
            <person name="Ticknor L.O."/>
            <person name="Wills P.L."/>
            <person name="Brettin T.S."/>
            <person name="Gilna P."/>
        </authorList>
    </citation>
    <scope>NUCLEOTIDE SEQUENCE [LARGE SCALE GENOMIC DNA]</scope>
    <source>
        <strain evidence="2 3">97-27</strain>
    </source>
</reference>
<feature type="transmembrane region" description="Helical" evidence="1">
    <location>
        <begin position="34"/>
        <end position="50"/>
    </location>
</feature>
<evidence type="ECO:0000313" key="2">
    <source>
        <dbReference type="EMBL" id="AAT61143.1"/>
    </source>
</evidence>
<dbReference type="PATRIC" id="fig|281309.8.peg.5268"/>
<feature type="transmembrane region" description="Helical" evidence="1">
    <location>
        <begin position="70"/>
        <end position="89"/>
    </location>
</feature>
<organism evidence="2 3">
    <name type="scientific">Bacillus thuringiensis subsp. konkukian (strain 97-27)</name>
    <dbReference type="NCBI Taxonomy" id="281309"/>
    <lineage>
        <taxon>Bacteria</taxon>
        <taxon>Bacillati</taxon>
        <taxon>Bacillota</taxon>
        <taxon>Bacilli</taxon>
        <taxon>Bacillales</taxon>
        <taxon>Bacillaceae</taxon>
        <taxon>Bacillus</taxon>
        <taxon>Bacillus cereus group</taxon>
    </lineage>
</organism>
<evidence type="ECO:0000256" key="1">
    <source>
        <dbReference type="SAM" id="Phobius"/>
    </source>
</evidence>
<keyword evidence="1" id="KW-0812">Transmembrane</keyword>
<dbReference type="Proteomes" id="UP000001301">
    <property type="component" value="Chromosome"/>
</dbReference>
<proteinExistence type="predicted"/>
<protein>
    <recommendedName>
        <fullName evidence="4">Oligosaccharide repeat unit polymerase</fullName>
    </recommendedName>
</protein>
<feature type="transmembrane region" description="Helical" evidence="1">
    <location>
        <begin position="310"/>
        <end position="328"/>
    </location>
</feature>
<feature type="transmembrane region" description="Helical" evidence="1">
    <location>
        <begin position="185"/>
        <end position="204"/>
    </location>
</feature>
<feature type="transmembrane region" description="Helical" evidence="1">
    <location>
        <begin position="6"/>
        <end position="22"/>
    </location>
</feature>
<dbReference type="Pfam" id="PF14296">
    <property type="entry name" value="O-ag_pol_Wzy"/>
    <property type="match status" value="1"/>
</dbReference>
<dbReference type="AlphaFoldDB" id="Q6HB15"/>
<keyword evidence="1" id="KW-1133">Transmembrane helix</keyword>